<dbReference type="PANTHER" id="PTHR11132">
    <property type="entry name" value="SOLUTE CARRIER FAMILY 35"/>
    <property type="match status" value="1"/>
</dbReference>
<feature type="signal peptide" evidence="9">
    <location>
        <begin position="1"/>
        <end position="23"/>
    </location>
</feature>
<dbReference type="InterPro" id="IPR050186">
    <property type="entry name" value="TPT_transporter"/>
</dbReference>
<dbReference type="SUPFAM" id="SSF103481">
    <property type="entry name" value="Multidrug resistance efflux transporter EmrE"/>
    <property type="match status" value="2"/>
</dbReference>
<dbReference type="InterPro" id="IPR004853">
    <property type="entry name" value="Sugar_P_trans_dom"/>
</dbReference>
<feature type="transmembrane region" description="Helical" evidence="8">
    <location>
        <begin position="319"/>
        <end position="339"/>
    </location>
</feature>
<keyword evidence="4 8" id="KW-0472">Membrane</keyword>
<comment type="similarity">
    <text evidence="6">Belongs to the TPT transporter family. SLC35E subfamily.</text>
</comment>
<evidence type="ECO:0000256" key="6">
    <source>
        <dbReference type="ARBA" id="ARBA00093775"/>
    </source>
</evidence>
<reference evidence="11" key="1">
    <citation type="submission" date="2025-08" db="UniProtKB">
        <authorList>
            <consortium name="Ensembl"/>
        </authorList>
    </citation>
    <scope>IDENTIFICATION</scope>
</reference>
<feature type="transmembrane region" description="Helical" evidence="8">
    <location>
        <begin position="359"/>
        <end position="379"/>
    </location>
</feature>
<keyword evidence="12" id="KW-1185">Reference proteome</keyword>
<feature type="chain" id="PRO_5034796739" description="Sugar phosphate transporter domain-containing protein" evidence="9">
    <location>
        <begin position="24"/>
        <end position="544"/>
    </location>
</feature>
<feature type="transmembrane region" description="Helical" evidence="8">
    <location>
        <begin position="426"/>
        <end position="443"/>
    </location>
</feature>
<evidence type="ECO:0000256" key="2">
    <source>
        <dbReference type="ARBA" id="ARBA00022692"/>
    </source>
</evidence>
<keyword evidence="2 8" id="KW-0812">Transmembrane</keyword>
<dbReference type="Pfam" id="PF03151">
    <property type="entry name" value="TPT"/>
    <property type="match status" value="1"/>
</dbReference>
<protein>
    <recommendedName>
        <fullName evidence="10">Sugar phosphate transporter domain-containing protein</fullName>
    </recommendedName>
</protein>
<evidence type="ECO:0000256" key="9">
    <source>
        <dbReference type="SAM" id="SignalP"/>
    </source>
</evidence>
<feature type="transmembrane region" description="Helical" evidence="8">
    <location>
        <begin position="245"/>
        <end position="267"/>
    </location>
</feature>
<evidence type="ECO:0000313" key="11">
    <source>
        <dbReference type="Ensembl" id="ENSPTEP00000013339.1"/>
    </source>
</evidence>
<keyword evidence="3 8" id="KW-1133">Transmembrane helix</keyword>
<feature type="region of interest" description="Disordered" evidence="7">
    <location>
        <begin position="157"/>
        <end position="197"/>
    </location>
</feature>
<evidence type="ECO:0000256" key="8">
    <source>
        <dbReference type="SAM" id="Phobius"/>
    </source>
</evidence>
<evidence type="ECO:0000256" key="4">
    <source>
        <dbReference type="ARBA" id="ARBA00023136"/>
    </source>
</evidence>
<evidence type="ECO:0000313" key="12">
    <source>
        <dbReference type="Proteomes" id="UP000694416"/>
    </source>
</evidence>
<evidence type="ECO:0000256" key="3">
    <source>
        <dbReference type="ARBA" id="ARBA00022989"/>
    </source>
</evidence>
<proteinExistence type="inferred from homology"/>
<name>A0A8C9H7U7_9PRIM</name>
<organism evidence="11 12">
    <name type="scientific">Piliocolobus tephrosceles</name>
    <name type="common">Ugandan red Colobus</name>
    <dbReference type="NCBI Taxonomy" id="591936"/>
    <lineage>
        <taxon>Eukaryota</taxon>
        <taxon>Metazoa</taxon>
        <taxon>Chordata</taxon>
        <taxon>Craniata</taxon>
        <taxon>Vertebrata</taxon>
        <taxon>Euteleostomi</taxon>
        <taxon>Mammalia</taxon>
        <taxon>Eutheria</taxon>
        <taxon>Euarchontoglires</taxon>
        <taxon>Primates</taxon>
        <taxon>Haplorrhini</taxon>
        <taxon>Catarrhini</taxon>
        <taxon>Cercopithecidae</taxon>
        <taxon>Colobinae</taxon>
        <taxon>Piliocolobus</taxon>
    </lineage>
</organism>
<keyword evidence="9" id="KW-0732">Signal</keyword>
<accession>A0A8C9H7U7</accession>
<dbReference type="GO" id="GO:0016020">
    <property type="term" value="C:membrane"/>
    <property type="evidence" value="ECO:0007669"/>
    <property type="project" value="UniProtKB-SubCell"/>
</dbReference>
<evidence type="ECO:0000259" key="10">
    <source>
        <dbReference type="Pfam" id="PF03151"/>
    </source>
</evidence>
<dbReference type="Proteomes" id="UP000694416">
    <property type="component" value="Unplaced"/>
</dbReference>
<reference evidence="11" key="2">
    <citation type="submission" date="2025-09" db="UniProtKB">
        <authorList>
            <consortium name="Ensembl"/>
        </authorList>
    </citation>
    <scope>IDENTIFICATION</scope>
</reference>
<dbReference type="Ensembl" id="ENSPTET00000020044.1">
    <property type="protein sequence ID" value="ENSPTEP00000013339.1"/>
    <property type="gene ID" value="ENSPTEG00000014944.1"/>
</dbReference>
<feature type="compositionally biased region" description="Low complexity" evidence="7">
    <location>
        <begin position="183"/>
        <end position="196"/>
    </location>
</feature>
<comment type="subcellular location">
    <subcellularLocation>
        <location evidence="1">Membrane</location>
        <topology evidence="1">Multi-pass membrane protein</topology>
    </subcellularLocation>
</comment>
<evidence type="ECO:0000256" key="7">
    <source>
        <dbReference type="SAM" id="MobiDB-lite"/>
    </source>
</evidence>
<comment type="function">
    <text evidence="5">Putative transporter.</text>
</comment>
<feature type="transmembrane region" description="Helical" evidence="8">
    <location>
        <begin position="521"/>
        <end position="540"/>
    </location>
</feature>
<sequence>MNLFIKSLIIAVVINIQIKIGRCLNNQDYYYGNYNNVNIKNYMLKSNVNDNIKKKNIIYKHNSKQKSYRNDVSFFLKNYKPKYNIINNLNKNNYNNQIIYSEKIKINNGLLNSMVNQKNGAHFFHLFNNSIKKNITNLENAFEADKIIDDISSAEHNDSNLKSKSNKYGYDNQSDNKKKENNLTKSLSLTNSSNKNVEQKKENKTCNILNKAVEGGKTISLLGLWYVCNIFYNIENKKALNMLNLPITIALAQIYVGIPIFLVPWLLKLRKQPELFYDEEELKKIKLSDSNNLIKYLQKYKLFLKKYNSIIKQSIYHGYAHLLSVIAMGAGAISFVHIVKASSPLFAALFAFFLTNDRMSIYTYSSLIPIVFGVSLASIKELSFTYKALYSTLAANVLSTMRGIEAKTMMNKNLDKIGKNLSAENIFALLTLFSAILLTPALYLDAHKWKNAYIYLKNNQDVLKVLSKHIVMSGVWFYLYNQLSFISLNRLNHITHAVASTIKRVFLILTSYFIFKTKFSLLGGVGSSMAVAGTFLYSIVKKKY</sequence>
<feature type="domain" description="Sugar phosphate transporter" evidence="10">
    <location>
        <begin position="220"/>
        <end position="538"/>
    </location>
</feature>
<dbReference type="AlphaFoldDB" id="A0A8C9H7U7"/>
<evidence type="ECO:0000256" key="5">
    <source>
        <dbReference type="ARBA" id="ARBA00093767"/>
    </source>
</evidence>
<evidence type="ECO:0000256" key="1">
    <source>
        <dbReference type="ARBA" id="ARBA00004141"/>
    </source>
</evidence>
<dbReference type="InterPro" id="IPR037185">
    <property type="entry name" value="EmrE-like"/>
</dbReference>